<dbReference type="GeneID" id="56082108"/>
<dbReference type="GO" id="GO:0004479">
    <property type="term" value="F:methionyl-tRNA formyltransferase activity"/>
    <property type="evidence" value="ECO:0007669"/>
    <property type="project" value="TreeGrafter"/>
</dbReference>
<dbReference type="AlphaFoldDB" id="A0A7D5P594"/>
<evidence type="ECO:0000313" key="4">
    <source>
        <dbReference type="Proteomes" id="UP000509346"/>
    </source>
</evidence>
<dbReference type="KEGG" id="hpel:HZS54_05925"/>
<evidence type="ECO:0000313" key="3">
    <source>
        <dbReference type="EMBL" id="QLH81206.1"/>
    </source>
</evidence>
<dbReference type="SUPFAM" id="SSF50486">
    <property type="entry name" value="FMT C-terminal domain-like"/>
    <property type="match status" value="1"/>
</dbReference>
<evidence type="ECO:0000259" key="2">
    <source>
        <dbReference type="Pfam" id="PF02911"/>
    </source>
</evidence>
<sequence>MDIVFVTQNKLGLRCIRTLHDIGASITTIYTLPDVSYISDQVKFEDVAEETNADLRKVSSVNDPGVVEQIVADEPDFLFVVGWSRLVEQSVIDIPEIAVIGMHPTPLPRGRGRAPVAWNLIKGYDETSLSMFRLVEKADAGPVYATHEIPITRRDDASSLNEKIFDAGETLIRDHYRDIADGNLAPTPQQDSEATWWPKRDPNHGLIDWTRSAETVHNWIRGQTHPYPGAFSYLRNTKITVWKSKPPSGETVFATPGEIIDVRGDELAVAAWEEVIEIETVQLPDGPEMPAASLVREYQFEISDVFERVRDRTS</sequence>
<dbReference type="EMBL" id="CP058909">
    <property type="protein sequence ID" value="QLH81206.1"/>
    <property type="molecule type" value="Genomic_DNA"/>
</dbReference>
<dbReference type="GO" id="GO:0005829">
    <property type="term" value="C:cytosol"/>
    <property type="evidence" value="ECO:0007669"/>
    <property type="project" value="TreeGrafter"/>
</dbReference>
<dbReference type="CDD" id="cd08702">
    <property type="entry name" value="Arna_FMT_C"/>
    <property type="match status" value="1"/>
</dbReference>
<evidence type="ECO:0000259" key="1">
    <source>
        <dbReference type="Pfam" id="PF00551"/>
    </source>
</evidence>
<dbReference type="Pfam" id="PF02911">
    <property type="entry name" value="Formyl_trans_C"/>
    <property type="match status" value="1"/>
</dbReference>
<protein>
    <submittedName>
        <fullName evidence="3">Methionyl-tRNA formyltransferase</fullName>
    </submittedName>
</protein>
<proteinExistence type="predicted"/>
<feature type="domain" description="Formyl transferase C-terminal" evidence="2">
    <location>
        <begin position="202"/>
        <end position="298"/>
    </location>
</feature>
<accession>A0A7D5P594</accession>
<dbReference type="RefSeq" id="WP_179921014.1">
    <property type="nucleotide sequence ID" value="NZ_CP058909.1"/>
</dbReference>
<dbReference type="PANTHER" id="PTHR11138:SF5">
    <property type="entry name" value="METHIONYL-TRNA FORMYLTRANSFERASE, MITOCHONDRIAL"/>
    <property type="match status" value="1"/>
</dbReference>
<dbReference type="PANTHER" id="PTHR11138">
    <property type="entry name" value="METHIONYL-TRNA FORMYLTRANSFERASE"/>
    <property type="match status" value="1"/>
</dbReference>
<dbReference type="OrthoDB" id="199806at2157"/>
<dbReference type="InterPro" id="IPR011034">
    <property type="entry name" value="Formyl_transferase-like_C_sf"/>
</dbReference>
<keyword evidence="3" id="KW-0808">Transferase</keyword>
<dbReference type="InterPro" id="IPR002376">
    <property type="entry name" value="Formyl_transf_N"/>
</dbReference>
<dbReference type="Gene3D" id="3.40.50.12230">
    <property type="match status" value="1"/>
</dbReference>
<dbReference type="SUPFAM" id="SSF53328">
    <property type="entry name" value="Formyltransferase"/>
    <property type="match status" value="1"/>
</dbReference>
<keyword evidence="4" id="KW-1185">Reference proteome</keyword>
<reference evidence="3 4" key="1">
    <citation type="submission" date="2020-07" db="EMBL/GenBank/DDBJ databases">
        <title>Halosimplex litoreum sp. nov. and Halosimplex rubrum sp. nov., isolated from different salt environments.</title>
        <authorList>
            <person name="Cui H."/>
        </authorList>
    </citation>
    <scope>NUCLEOTIDE SEQUENCE [LARGE SCALE GENOMIC DNA]</scope>
    <source>
        <strain evidence="3 4">R2</strain>
    </source>
</reference>
<dbReference type="Proteomes" id="UP000509346">
    <property type="component" value="Chromosome"/>
</dbReference>
<name>A0A7D5P594_9EURY</name>
<dbReference type="Pfam" id="PF00551">
    <property type="entry name" value="Formyl_trans_N"/>
    <property type="match status" value="1"/>
</dbReference>
<dbReference type="InterPro" id="IPR036477">
    <property type="entry name" value="Formyl_transf_N_sf"/>
</dbReference>
<feature type="domain" description="Formyl transferase N-terminal" evidence="1">
    <location>
        <begin position="24"/>
        <end position="170"/>
    </location>
</feature>
<dbReference type="InterPro" id="IPR005793">
    <property type="entry name" value="Formyl_trans_C"/>
</dbReference>
<gene>
    <name evidence="3" type="ORF">HZS54_05925</name>
</gene>
<organism evidence="3 4">
    <name type="scientific">Halosimplex pelagicum</name>
    <dbReference type="NCBI Taxonomy" id="869886"/>
    <lineage>
        <taxon>Archaea</taxon>
        <taxon>Methanobacteriati</taxon>
        <taxon>Methanobacteriota</taxon>
        <taxon>Stenosarchaea group</taxon>
        <taxon>Halobacteria</taxon>
        <taxon>Halobacteriales</taxon>
        <taxon>Haloarculaceae</taxon>
        <taxon>Halosimplex</taxon>
    </lineage>
</organism>